<keyword evidence="7" id="KW-0325">Glycoprotein</keyword>
<dbReference type="EMBL" id="CAJOBI010071288">
    <property type="protein sequence ID" value="CAF4459303.1"/>
    <property type="molecule type" value="Genomic_DNA"/>
</dbReference>
<keyword evidence="5" id="KW-0472">Membrane</keyword>
<dbReference type="GO" id="GO:0016020">
    <property type="term" value="C:membrane"/>
    <property type="evidence" value="ECO:0007669"/>
    <property type="project" value="UniProtKB-SubCell"/>
</dbReference>
<gene>
    <name evidence="10" type="ORF">SMN809_LOCUS33091</name>
</gene>
<evidence type="ECO:0000256" key="4">
    <source>
        <dbReference type="ARBA" id="ARBA00022989"/>
    </source>
</evidence>
<accession>A0A8S2WTK7</accession>
<protein>
    <recommendedName>
        <fullName evidence="9">Discoidin domain-containing protein</fullName>
    </recommendedName>
</protein>
<proteinExistence type="predicted"/>
<evidence type="ECO:0000259" key="9">
    <source>
        <dbReference type="Pfam" id="PF21114"/>
    </source>
</evidence>
<comment type="subcellular location">
    <subcellularLocation>
        <location evidence="1">Membrane</location>
        <topology evidence="1">Single-pass type I membrane protein</topology>
    </subcellularLocation>
</comment>
<dbReference type="Gene3D" id="2.60.120.1190">
    <property type="match status" value="1"/>
</dbReference>
<keyword evidence="4" id="KW-1133">Transmembrane helix</keyword>
<keyword evidence="3" id="KW-0732">Signal</keyword>
<reference evidence="10" key="1">
    <citation type="submission" date="2021-02" db="EMBL/GenBank/DDBJ databases">
        <authorList>
            <person name="Nowell W R."/>
        </authorList>
    </citation>
    <scope>NUCLEOTIDE SEQUENCE</scope>
</reference>
<dbReference type="Pfam" id="PF21114">
    <property type="entry name" value="DDR1-2_DS-like"/>
    <property type="match status" value="1"/>
</dbReference>
<evidence type="ECO:0000313" key="11">
    <source>
        <dbReference type="Proteomes" id="UP000676336"/>
    </source>
</evidence>
<feature type="non-terminal residue" evidence="10">
    <location>
        <position position="1"/>
    </location>
</feature>
<evidence type="ECO:0000256" key="5">
    <source>
        <dbReference type="ARBA" id="ARBA00023136"/>
    </source>
</evidence>
<evidence type="ECO:0000256" key="8">
    <source>
        <dbReference type="SAM" id="MobiDB-lite"/>
    </source>
</evidence>
<dbReference type="AlphaFoldDB" id="A0A8S2WTK7"/>
<evidence type="ECO:0000256" key="7">
    <source>
        <dbReference type="ARBA" id="ARBA00023180"/>
    </source>
</evidence>
<comment type="caution">
    <text evidence="10">The sequence shown here is derived from an EMBL/GenBank/DDBJ whole genome shotgun (WGS) entry which is preliminary data.</text>
</comment>
<sequence length="49" mass="5691">MLQGHHQLEDDTYDGQYNVKHRFLHDGLGQLSDGQTGPDNYEDLNGFQW</sequence>
<dbReference type="Proteomes" id="UP000676336">
    <property type="component" value="Unassembled WGS sequence"/>
</dbReference>
<evidence type="ECO:0000256" key="6">
    <source>
        <dbReference type="ARBA" id="ARBA00023157"/>
    </source>
</evidence>
<keyword evidence="2" id="KW-0812">Transmembrane</keyword>
<dbReference type="InterPro" id="IPR048525">
    <property type="entry name" value="DDR1-2_DS-like"/>
</dbReference>
<evidence type="ECO:0000256" key="1">
    <source>
        <dbReference type="ARBA" id="ARBA00004479"/>
    </source>
</evidence>
<organism evidence="10 11">
    <name type="scientific">Rotaria magnacalcarata</name>
    <dbReference type="NCBI Taxonomy" id="392030"/>
    <lineage>
        <taxon>Eukaryota</taxon>
        <taxon>Metazoa</taxon>
        <taxon>Spiralia</taxon>
        <taxon>Gnathifera</taxon>
        <taxon>Rotifera</taxon>
        <taxon>Eurotatoria</taxon>
        <taxon>Bdelloidea</taxon>
        <taxon>Philodinida</taxon>
        <taxon>Philodinidae</taxon>
        <taxon>Rotaria</taxon>
    </lineage>
</organism>
<keyword evidence="6" id="KW-1015">Disulfide bond</keyword>
<evidence type="ECO:0000256" key="2">
    <source>
        <dbReference type="ARBA" id="ARBA00022692"/>
    </source>
</evidence>
<feature type="domain" description="Discoidin" evidence="9">
    <location>
        <begin position="5"/>
        <end position="43"/>
    </location>
</feature>
<evidence type="ECO:0000256" key="3">
    <source>
        <dbReference type="ARBA" id="ARBA00022729"/>
    </source>
</evidence>
<name>A0A8S2WTK7_9BILA</name>
<feature type="region of interest" description="Disordered" evidence="8">
    <location>
        <begin position="27"/>
        <end position="49"/>
    </location>
</feature>
<evidence type="ECO:0000313" key="10">
    <source>
        <dbReference type="EMBL" id="CAF4459303.1"/>
    </source>
</evidence>